<dbReference type="OrthoDB" id="8638122at2"/>
<organism evidence="5 6">
    <name type="scientific">Antarcticimicrobium sediminis</name>
    <dbReference type="NCBI Taxonomy" id="2546227"/>
    <lineage>
        <taxon>Bacteria</taxon>
        <taxon>Pseudomonadati</taxon>
        <taxon>Pseudomonadota</taxon>
        <taxon>Alphaproteobacteria</taxon>
        <taxon>Rhodobacterales</taxon>
        <taxon>Paracoccaceae</taxon>
        <taxon>Antarcticimicrobium</taxon>
    </lineage>
</organism>
<dbReference type="Proteomes" id="UP000294662">
    <property type="component" value="Unassembled WGS sequence"/>
</dbReference>
<dbReference type="Pfam" id="PF00392">
    <property type="entry name" value="GntR"/>
    <property type="match status" value="1"/>
</dbReference>
<evidence type="ECO:0000256" key="1">
    <source>
        <dbReference type="ARBA" id="ARBA00023015"/>
    </source>
</evidence>
<dbReference type="PANTHER" id="PTHR43537">
    <property type="entry name" value="TRANSCRIPTIONAL REGULATOR, GNTR FAMILY"/>
    <property type="match status" value="1"/>
</dbReference>
<dbReference type="Gene3D" id="1.10.10.10">
    <property type="entry name" value="Winged helix-like DNA-binding domain superfamily/Winged helix DNA-binding domain"/>
    <property type="match status" value="1"/>
</dbReference>
<proteinExistence type="predicted"/>
<evidence type="ECO:0000256" key="2">
    <source>
        <dbReference type="ARBA" id="ARBA00023125"/>
    </source>
</evidence>
<gene>
    <name evidence="5" type="ORF">E1B25_14780</name>
</gene>
<dbReference type="GO" id="GO:0003700">
    <property type="term" value="F:DNA-binding transcription factor activity"/>
    <property type="evidence" value="ECO:0007669"/>
    <property type="project" value="InterPro"/>
</dbReference>
<dbReference type="SUPFAM" id="SSF48008">
    <property type="entry name" value="GntR ligand-binding domain-like"/>
    <property type="match status" value="1"/>
</dbReference>
<dbReference type="InterPro" id="IPR011711">
    <property type="entry name" value="GntR_C"/>
</dbReference>
<keyword evidence="6" id="KW-1185">Reference proteome</keyword>
<dbReference type="PANTHER" id="PTHR43537:SF20">
    <property type="entry name" value="HTH-TYPE TRANSCRIPTIONAL REPRESSOR GLAR"/>
    <property type="match status" value="1"/>
</dbReference>
<evidence type="ECO:0000313" key="6">
    <source>
        <dbReference type="Proteomes" id="UP000294662"/>
    </source>
</evidence>
<name>A0A4R5ENK1_9RHOB</name>
<dbReference type="InterPro" id="IPR008920">
    <property type="entry name" value="TF_FadR/GntR_C"/>
</dbReference>
<dbReference type="EMBL" id="SMFP01000010">
    <property type="protein sequence ID" value="TDE36184.1"/>
    <property type="molecule type" value="Genomic_DNA"/>
</dbReference>
<dbReference type="PROSITE" id="PS50949">
    <property type="entry name" value="HTH_GNTR"/>
    <property type="match status" value="1"/>
</dbReference>
<dbReference type="GO" id="GO:0003677">
    <property type="term" value="F:DNA binding"/>
    <property type="evidence" value="ECO:0007669"/>
    <property type="project" value="UniProtKB-KW"/>
</dbReference>
<dbReference type="Pfam" id="PF07729">
    <property type="entry name" value="FCD"/>
    <property type="match status" value="1"/>
</dbReference>
<protein>
    <submittedName>
        <fullName evidence="5">FCD domain-containing protein</fullName>
    </submittedName>
</protein>
<evidence type="ECO:0000259" key="4">
    <source>
        <dbReference type="PROSITE" id="PS50949"/>
    </source>
</evidence>
<keyword evidence="2" id="KW-0238">DNA-binding</keyword>
<dbReference type="SMART" id="SM00345">
    <property type="entry name" value="HTH_GNTR"/>
    <property type="match status" value="1"/>
</dbReference>
<comment type="caution">
    <text evidence="5">The sequence shown here is derived from an EMBL/GenBank/DDBJ whole genome shotgun (WGS) entry which is preliminary data.</text>
</comment>
<dbReference type="AlphaFoldDB" id="A0A4R5ENK1"/>
<evidence type="ECO:0000313" key="5">
    <source>
        <dbReference type="EMBL" id="TDE36184.1"/>
    </source>
</evidence>
<feature type="domain" description="HTH gntR-type" evidence="4">
    <location>
        <begin position="1"/>
        <end position="68"/>
    </location>
</feature>
<dbReference type="SMART" id="SM00895">
    <property type="entry name" value="FCD"/>
    <property type="match status" value="1"/>
</dbReference>
<keyword evidence="3" id="KW-0804">Transcription</keyword>
<dbReference type="InterPro" id="IPR000524">
    <property type="entry name" value="Tscrpt_reg_HTH_GntR"/>
</dbReference>
<dbReference type="InterPro" id="IPR036388">
    <property type="entry name" value="WH-like_DNA-bd_sf"/>
</dbReference>
<dbReference type="SUPFAM" id="SSF46785">
    <property type="entry name" value="Winged helix' DNA-binding domain"/>
    <property type="match status" value="1"/>
</dbReference>
<dbReference type="Gene3D" id="1.20.120.530">
    <property type="entry name" value="GntR ligand-binding domain-like"/>
    <property type="match status" value="1"/>
</dbReference>
<evidence type="ECO:0000256" key="3">
    <source>
        <dbReference type="ARBA" id="ARBA00023163"/>
    </source>
</evidence>
<reference evidence="5 6" key="1">
    <citation type="submission" date="2019-03" db="EMBL/GenBank/DDBJ databases">
        <authorList>
            <person name="Zhang S."/>
        </authorList>
    </citation>
    <scope>NUCLEOTIDE SEQUENCE [LARGE SCALE GENOMIC DNA]</scope>
    <source>
        <strain evidence="5 6">S4J41</strain>
    </source>
</reference>
<dbReference type="InterPro" id="IPR036390">
    <property type="entry name" value="WH_DNA-bd_sf"/>
</dbReference>
<sequence>MTLSDDAHDLIRRDIVNGTLAPEEPLRMDALKTRYGMGFSPLREALNRLQAEHMVIAVPQRGFAVAPVSPALMWDVIRTRIHIETRALEISIMQGDDDWEAAVVSSLHGMLLQARRLAEQECPTEDDFRCMEDRHRRFHRALIDACGSNWLLDFAAKLYFNSERYRFAALAGSIRGTVGRNVQDEHRRLADAATARDTARATELLTHHYLETGRYLESVLAVPQSENTVSD</sequence>
<accession>A0A4R5ENK1</accession>
<keyword evidence="1" id="KW-0805">Transcription regulation</keyword>
<dbReference type="RefSeq" id="WP_132830296.1">
    <property type="nucleotide sequence ID" value="NZ_SMFP01000010.1"/>
</dbReference>